<evidence type="ECO:0000256" key="2">
    <source>
        <dbReference type="ARBA" id="ARBA00022840"/>
    </source>
</evidence>
<dbReference type="GO" id="GO:0004674">
    <property type="term" value="F:protein serine/threonine kinase activity"/>
    <property type="evidence" value="ECO:0007669"/>
    <property type="project" value="TreeGrafter"/>
</dbReference>
<evidence type="ECO:0000259" key="4">
    <source>
        <dbReference type="PROSITE" id="PS50011"/>
    </source>
</evidence>
<gene>
    <name evidence="5" type="ORF">SNE40_011167</name>
</gene>
<protein>
    <recommendedName>
        <fullName evidence="4">Protein kinase domain-containing protein</fullName>
    </recommendedName>
</protein>
<sequence length="206" mass="23747">MENIMLDENKKSIKIVDFGLSNTFTMDELMKTHCGSPEYAAPELFSAGEKYGPEVDIWAIGIIIYAMLVGKLPFTTVYTDQYRRIKLLKQIEKGIQQEQEQEMLHLTQECRDLIRSIIEPKPDIRLPMLDIEIHPWITEGSKVPFFPFVAMPRDKSLKSQVIDELSSALSMKKEQIETTVHENKSDEISAMFNMLLHKKRIESGII</sequence>
<dbReference type="EMBL" id="JAZGQO010000008">
    <property type="protein sequence ID" value="KAK6178637.1"/>
    <property type="molecule type" value="Genomic_DNA"/>
</dbReference>
<feature type="transmembrane region" description="Helical" evidence="3">
    <location>
        <begin position="57"/>
        <end position="79"/>
    </location>
</feature>
<evidence type="ECO:0000256" key="1">
    <source>
        <dbReference type="ARBA" id="ARBA00022741"/>
    </source>
</evidence>
<dbReference type="AlphaFoldDB" id="A0AAN8JJG6"/>
<dbReference type="PROSITE" id="PS50011">
    <property type="entry name" value="PROTEIN_KINASE_DOM"/>
    <property type="match status" value="1"/>
</dbReference>
<dbReference type="Gene3D" id="1.10.510.10">
    <property type="entry name" value="Transferase(Phosphotransferase) domain 1"/>
    <property type="match status" value="1"/>
</dbReference>
<dbReference type="GO" id="GO:0035556">
    <property type="term" value="P:intracellular signal transduction"/>
    <property type="evidence" value="ECO:0007669"/>
    <property type="project" value="TreeGrafter"/>
</dbReference>
<evidence type="ECO:0000313" key="6">
    <source>
        <dbReference type="Proteomes" id="UP001347796"/>
    </source>
</evidence>
<comment type="caution">
    <text evidence="5">The sequence shown here is derived from an EMBL/GenBank/DDBJ whole genome shotgun (WGS) entry which is preliminary data.</text>
</comment>
<organism evidence="5 6">
    <name type="scientific">Patella caerulea</name>
    <name type="common">Rayed Mediterranean limpet</name>
    <dbReference type="NCBI Taxonomy" id="87958"/>
    <lineage>
        <taxon>Eukaryota</taxon>
        <taxon>Metazoa</taxon>
        <taxon>Spiralia</taxon>
        <taxon>Lophotrochozoa</taxon>
        <taxon>Mollusca</taxon>
        <taxon>Gastropoda</taxon>
        <taxon>Patellogastropoda</taxon>
        <taxon>Patelloidea</taxon>
        <taxon>Patellidae</taxon>
        <taxon>Patella</taxon>
    </lineage>
</organism>
<dbReference type="Proteomes" id="UP001347796">
    <property type="component" value="Unassembled WGS sequence"/>
</dbReference>
<keyword evidence="2" id="KW-0067">ATP-binding</keyword>
<dbReference type="PANTHER" id="PTHR24346">
    <property type="entry name" value="MAP/MICROTUBULE AFFINITY-REGULATING KINASE"/>
    <property type="match status" value="1"/>
</dbReference>
<keyword evidence="3" id="KW-0472">Membrane</keyword>
<reference evidence="5 6" key="1">
    <citation type="submission" date="2024-01" db="EMBL/GenBank/DDBJ databases">
        <title>The genome of the rayed Mediterranean limpet Patella caerulea (Linnaeus, 1758).</title>
        <authorList>
            <person name="Anh-Thu Weber A."/>
            <person name="Halstead-Nussloch G."/>
        </authorList>
    </citation>
    <scope>NUCLEOTIDE SEQUENCE [LARGE SCALE GENOMIC DNA]</scope>
    <source>
        <strain evidence="5">AATW-2023a</strain>
        <tissue evidence="5">Whole specimen</tissue>
    </source>
</reference>
<evidence type="ECO:0000256" key="3">
    <source>
        <dbReference type="SAM" id="Phobius"/>
    </source>
</evidence>
<accession>A0AAN8JJG6</accession>
<dbReference type="SUPFAM" id="SSF56112">
    <property type="entry name" value="Protein kinase-like (PK-like)"/>
    <property type="match status" value="1"/>
</dbReference>
<evidence type="ECO:0000313" key="5">
    <source>
        <dbReference type="EMBL" id="KAK6178637.1"/>
    </source>
</evidence>
<keyword evidence="6" id="KW-1185">Reference proteome</keyword>
<dbReference type="InterPro" id="IPR011009">
    <property type="entry name" value="Kinase-like_dom_sf"/>
</dbReference>
<dbReference type="SMART" id="SM00220">
    <property type="entry name" value="S_TKc"/>
    <property type="match status" value="1"/>
</dbReference>
<dbReference type="GO" id="GO:0005737">
    <property type="term" value="C:cytoplasm"/>
    <property type="evidence" value="ECO:0007669"/>
    <property type="project" value="TreeGrafter"/>
</dbReference>
<dbReference type="GO" id="GO:0005524">
    <property type="term" value="F:ATP binding"/>
    <property type="evidence" value="ECO:0007669"/>
    <property type="project" value="UniProtKB-KW"/>
</dbReference>
<proteinExistence type="predicted"/>
<feature type="domain" description="Protein kinase" evidence="4">
    <location>
        <begin position="1"/>
        <end position="137"/>
    </location>
</feature>
<keyword evidence="3" id="KW-1133">Transmembrane helix</keyword>
<dbReference type="InterPro" id="IPR000719">
    <property type="entry name" value="Prot_kinase_dom"/>
</dbReference>
<name>A0AAN8JJG6_PATCE</name>
<keyword evidence="3" id="KW-0812">Transmembrane</keyword>
<dbReference type="Pfam" id="PF00069">
    <property type="entry name" value="Pkinase"/>
    <property type="match status" value="1"/>
</dbReference>
<dbReference type="PANTHER" id="PTHR24346:SF79">
    <property type="entry name" value="PROTEIN KINASE DOMAIN-CONTAINING PROTEIN"/>
    <property type="match status" value="1"/>
</dbReference>
<keyword evidence="1" id="KW-0547">Nucleotide-binding</keyword>